<feature type="transmembrane region" description="Helical" evidence="1">
    <location>
        <begin position="12"/>
        <end position="31"/>
    </location>
</feature>
<keyword evidence="3" id="KW-1185">Reference proteome</keyword>
<dbReference type="InterPro" id="IPR005133">
    <property type="entry name" value="PhaG_MnhG_YufB"/>
</dbReference>
<dbReference type="PANTHER" id="PTHR34703">
    <property type="entry name" value="ANTIPORTER SUBUNIT MNHG2-RELATED"/>
    <property type="match status" value="1"/>
</dbReference>
<dbReference type="PANTHER" id="PTHR34703:SF1">
    <property type="entry name" value="ANTIPORTER SUBUNIT MNHG2-RELATED"/>
    <property type="match status" value="1"/>
</dbReference>
<feature type="transmembrane region" description="Helical" evidence="1">
    <location>
        <begin position="70"/>
        <end position="92"/>
    </location>
</feature>
<dbReference type="EMBL" id="JAKGAS010000007">
    <property type="protein sequence ID" value="MCF2949189.1"/>
    <property type="molecule type" value="Genomic_DNA"/>
</dbReference>
<feature type="transmembrane region" description="Helical" evidence="1">
    <location>
        <begin position="43"/>
        <end position="64"/>
    </location>
</feature>
<protein>
    <submittedName>
        <fullName evidence="2">Monovalent cation/H(+) antiporter subunit G</fullName>
    </submittedName>
</protein>
<evidence type="ECO:0000256" key="1">
    <source>
        <dbReference type="SAM" id="Phobius"/>
    </source>
</evidence>
<evidence type="ECO:0000313" key="3">
    <source>
        <dbReference type="Proteomes" id="UP001521137"/>
    </source>
</evidence>
<comment type="caution">
    <text evidence="2">The sequence shown here is derived from an EMBL/GenBank/DDBJ whole genome shotgun (WGS) entry which is preliminary data.</text>
</comment>
<keyword evidence="1" id="KW-1133">Transmembrane helix</keyword>
<dbReference type="Pfam" id="PF03334">
    <property type="entry name" value="PhaG_MnhG_YufB"/>
    <property type="match status" value="1"/>
</dbReference>
<dbReference type="Proteomes" id="UP001521137">
    <property type="component" value="Unassembled WGS sequence"/>
</dbReference>
<sequence length="113" mass="12048">MIDLLIDILSWILLILGGVCVLIGGIGGLRLPNFYTRIHAASLTDTMGTILIFTGMMLQAGLTLATLKLFAIMLFLLLTGPTATYALANAALLSGLIPEARKASDEVEQEKSK</sequence>
<evidence type="ECO:0000313" key="2">
    <source>
        <dbReference type="EMBL" id="MCF2949189.1"/>
    </source>
</evidence>
<keyword evidence="1" id="KW-0812">Transmembrane</keyword>
<organism evidence="2 3">
    <name type="scientific">Paraglaciecola algarum</name>
    <dbReference type="NCBI Taxonomy" id="3050085"/>
    <lineage>
        <taxon>Bacteria</taxon>
        <taxon>Pseudomonadati</taxon>
        <taxon>Pseudomonadota</taxon>
        <taxon>Gammaproteobacteria</taxon>
        <taxon>Alteromonadales</taxon>
        <taxon>Alteromonadaceae</taxon>
        <taxon>Paraglaciecola</taxon>
    </lineage>
</organism>
<keyword evidence="1" id="KW-0472">Membrane</keyword>
<reference evidence="2 3" key="1">
    <citation type="submission" date="2022-01" db="EMBL/GenBank/DDBJ databases">
        <title>Paraglaciecola sp. G1-23.</title>
        <authorList>
            <person name="Jin M.S."/>
            <person name="Han D.M."/>
            <person name="Kim H.M."/>
            <person name="Jeon C.O."/>
        </authorList>
    </citation>
    <scope>NUCLEOTIDE SEQUENCE [LARGE SCALE GENOMIC DNA]</scope>
    <source>
        <strain evidence="2 3">G1-23</strain>
    </source>
</reference>
<dbReference type="NCBIfam" id="TIGR01300">
    <property type="entry name" value="CPA3_mnhG_phaG"/>
    <property type="match status" value="1"/>
</dbReference>
<proteinExistence type="predicted"/>
<gene>
    <name evidence="2" type="primary">mnhG</name>
    <name evidence="2" type="ORF">L0668_13800</name>
</gene>
<accession>A0ABS9D8Y9</accession>
<dbReference type="RefSeq" id="WP_235313289.1">
    <property type="nucleotide sequence ID" value="NZ_JAKGAS010000007.1"/>
</dbReference>
<name>A0ABS9D8Y9_9ALTE</name>